<keyword evidence="1" id="KW-0614">Plasmid</keyword>
<accession>A0A1Z4GRP3</accession>
<dbReference type="Proteomes" id="UP000218287">
    <property type="component" value="Plasmid Plasmid2 dna"/>
</dbReference>
<organism evidence="1 2">
    <name type="scientific">Anabaenopsis circularis NIES-21</name>
    <dbReference type="NCBI Taxonomy" id="1085406"/>
    <lineage>
        <taxon>Bacteria</taxon>
        <taxon>Bacillati</taxon>
        <taxon>Cyanobacteriota</taxon>
        <taxon>Cyanophyceae</taxon>
        <taxon>Nostocales</taxon>
        <taxon>Nodulariaceae</taxon>
        <taxon>Anabaenopsis</taxon>
    </lineage>
</organism>
<evidence type="ECO:0000313" key="1">
    <source>
        <dbReference type="EMBL" id="BAY20174.1"/>
    </source>
</evidence>
<dbReference type="AlphaFoldDB" id="A0A1Z4GRP3"/>
<dbReference type="OrthoDB" id="461843at2"/>
<sequence length="125" mass="14471">MIEVTPEQQLFMQDDVSTRLHHLAGHLSQIQSLWTDKSLSQEAILALIKESRYFLEWTVPDMVQADDIDRACELVDLGRLLTRWLFHWDEIWSDAQQKQAAVVATGDWLRRVLEIADTEPEPLSA</sequence>
<proteinExistence type="predicted"/>
<protein>
    <submittedName>
        <fullName evidence="1">Uncharacterized protein</fullName>
    </submittedName>
</protein>
<evidence type="ECO:0000313" key="2">
    <source>
        <dbReference type="Proteomes" id="UP000218287"/>
    </source>
</evidence>
<dbReference type="EMBL" id="AP018176">
    <property type="protein sequence ID" value="BAY20174.1"/>
    <property type="molecule type" value="Genomic_DNA"/>
</dbReference>
<keyword evidence="2" id="KW-1185">Reference proteome</keyword>
<reference evidence="1 2" key="1">
    <citation type="submission" date="2017-06" db="EMBL/GenBank/DDBJ databases">
        <title>Genome sequencing of cyanobaciteial culture collection at National Institute for Environmental Studies (NIES).</title>
        <authorList>
            <person name="Hirose Y."/>
            <person name="Shimura Y."/>
            <person name="Fujisawa T."/>
            <person name="Nakamura Y."/>
            <person name="Kawachi M."/>
        </authorList>
    </citation>
    <scope>NUCLEOTIDE SEQUENCE [LARGE SCALE GENOMIC DNA]</scope>
    <source>
        <strain evidence="1 2">NIES-21</strain>
        <plasmid evidence="2">Plasmid2 dna</plasmid>
    </source>
</reference>
<gene>
    <name evidence="1" type="ORF">NIES21_60440</name>
</gene>
<name>A0A1Z4GRP3_9CYAN</name>
<geneLocation type="plasmid" evidence="2">
    <name>Plasmid2 dna</name>
</geneLocation>